<dbReference type="EMBL" id="BFEA01000138">
    <property type="protein sequence ID" value="GBG70954.1"/>
    <property type="molecule type" value="Genomic_DNA"/>
</dbReference>
<evidence type="ECO:0000256" key="3">
    <source>
        <dbReference type="ARBA" id="ARBA00029509"/>
    </source>
</evidence>
<organism evidence="5 6">
    <name type="scientific">Chara braunii</name>
    <name type="common">Braun's stonewort</name>
    <dbReference type="NCBI Taxonomy" id="69332"/>
    <lineage>
        <taxon>Eukaryota</taxon>
        <taxon>Viridiplantae</taxon>
        <taxon>Streptophyta</taxon>
        <taxon>Charophyceae</taxon>
        <taxon>Charales</taxon>
        <taxon>Characeae</taxon>
        <taxon>Chara</taxon>
    </lineage>
</organism>
<proteinExistence type="inferred from homology"/>
<protein>
    <recommendedName>
        <fullName evidence="3">Nonsense-mediated mRNA decay factor SMG8</fullName>
    </recommendedName>
</protein>
<feature type="region of interest" description="Disordered" evidence="4">
    <location>
        <begin position="395"/>
        <end position="414"/>
    </location>
</feature>
<feature type="region of interest" description="Disordered" evidence="4">
    <location>
        <begin position="314"/>
        <end position="346"/>
    </location>
</feature>
<feature type="region of interest" description="Disordered" evidence="4">
    <location>
        <begin position="977"/>
        <end position="1000"/>
    </location>
</feature>
<dbReference type="STRING" id="69332.A0A388KLM3"/>
<evidence type="ECO:0000313" key="6">
    <source>
        <dbReference type="Proteomes" id="UP000265515"/>
    </source>
</evidence>
<reference evidence="5 6" key="1">
    <citation type="journal article" date="2018" name="Cell">
        <title>The Chara Genome: Secondary Complexity and Implications for Plant Terrestrialization.</title>
        <authorList>
            <person name="Nishiyama T."/>
            <person name="Sakayama H."/>
            <person name="Vries J.D."/>
            <person name="Buschmann H."/>
            <person name="Saint-Marcoux D."/>
            <person name="Ullrich K.K."/>
            <person name="Haas F.B."/>
            <person name="Vanderstraeten L."/>
            <person name="Becker D."/>
            <person name="Lang D."/>
            <person name="Vosolsobe S."/>
            <person name="Rombauts S."/>
            <person name="Wilhelmsson P.K.I."/>
            <person name="Janitza P."/>
            <person name="Kern R."/>
            <person name="Heyl A."/>
            <person name="Rumpler F."/>
            <person name="Villalobos L.I.A.C."/>
            <person name="Clay J.M."/>
            <person name="Skokan R."/>
            <person name="Toyoda A."/>
            <person name="Suzuki Y."/>
            <person name="Kagoshima H."/>
            <person name="Schijlen E."/>
            <person name="Tajeshwar N."/>
            <person name="Catarino B."/>
            <person name="Hetherington A.J."/>
            <person name="Saltykova A."/>
            <person name="Bonnot C."/>
            <person name="Breuninger H."/>
            <person name="Symeonidi A."/>
            <person name="Radhakrishnan G.V."/>
            <person name="Van Nieuwerburgh F."/>
            <person name="Deforce D."/>
            <person name="Chang C."/>
            <person name="Karol K.G."/>
            <person name="Hedrich R."/>
            <person name="Ulvskov P."/>
            <person name="Glockner G."/>
            <person name="Delwiche C.F."/>
            <person name="Petrasek J."/>
            <person name="Van de Peer Y."/>
            <person name="Friml J."/>
            <person name="Beilby M."/>
            <person name="Dolan L."/>
            <person name="Kohara Y."/>
            <person name="Sugano S."/>
            <person name="Fujiyama A."/>
            <person name="Delaux P.-M."/>
            <person name="Quint M."/>
            <person name="TheiBen G."/>
            <person name="Hagemann M."/>
            <person name="Harholt J."/>
            <person name="Dunand C."/>
            <person name="Zachgo S."/>
            <person name="Langdale J."/>
            <person name="Maumus F."/>
            <person name="Straeten D.V.D."/>
            <person name="Gould S.B."/>
            <person name="Rensing S.A."/>
        </authorList>
    </citation>
    <scope>NUCLEOTIDE SEQUENCE [LARGE SCALE GENOMIC DNA]</scope>
    <source>
        <strain evidence="5 6">S276</strain>
    </source>
</reference>
<dbReference type="Pfam" id="PF10220">
    <property type="entry name" value="Smg8_Smg9"/>
    <property type="match status" value="2"/>
</dbReference>
<feature type="region of interest" description="Disordered" evidence="4">
    <location>
        <begin position="20"/>
        <end position="41"/>
    </location>
</feature>
<accession>A0A388KLM3</accession>
<dbReference type="Proteomes" id="UP000265515">
    <property type="component" value="Unassembled WGS sequence"/>
</dbReference>
<feature type="compositionally biased region" description="Low complexity" evidence="4">
    <location>
        <begin position="324"/>
        <end position="342"/>
    </location>
</feature>
<keyword evidence="2" id="KW-0866">Nonsense-mediated mRNA decay</keyword>
<dbReference type="Gramene" id="GBG70954">
    <property type="protein sequence ID" value="GBG70954"/>
    <property type="gene ID" value="CBR_g8254"/>
</dbReference>
<dbReference type="PANTHER" id="PTHR13091">
    <property type="entry name" value="AMPLIFIED IN BREAST CANCER 2-RELATED"/>
    <property type="match status" value="1"/>
</dbReference>
<keyword evidence="6" id="KW-1185">Reference proteome</keyword>
<sequence length="1302" mass="137182">MHDSQWCNLIGTLGTKHGIMTTSKVRPSSSGGPRGGQQVVGSTPYLASGPCSYPLFPGHCTPVLLLLFPEDFAETMAQMQGHHGGSGGSRSDAPGADALGSYVAAGISASLFSASLEDRLQMLLAQRGLGQQKLNGSMGLGGLSGGMSGVPVPEVKVLASATRLAAPLSVVSRKKLLSSLDAQARFLLKKTRAGMDIAGTGVGGLVSSRSGGLGLGASGPGAAGTGTSTAGGIGSGGVGGGGVLFTLDPSRAVLLIDRTASRRLGALDDVIDLLRTGQFSLMKTWEKGVEEGNASGEDVQATWDFIQKQVDSLRGKGGGGGASTGSVSSLTSSNNKTTSAATESQGQSLQLPTLKTWIQMCQVLSASLVEAATKEDELIYTEAVKDVLRSKVGATSQGKRRTAMGKASPSGPELGLTWLPTESELDLRFSAMRCKQLLPSAMEVYLQGLPARYPTRIHLERVSMAKSAFLAMGRGVAVPSFLRDLEEECEKVWRSGRRRCDAVSLTGHPCMHGVHAAIGSRRNGVQQEGADEETKWDEKKHCSGVVFLHACACGRSRRLREDPFDYASANSEFYEFKGCEGKLQVANLPSRRRSPDGRGGGGAGGGGGECWGLVRLGSANYYSPATGVLQPGFVPDGNFLSPWRIMISPQVEDSGTESADVRGEGFPEQGRIDGQGFGIVSQVLKSGFKLHDNQVELRGANKVREEAPKVKKVKEKGLPDGPWPRVGESGVLAMGSEQVRKGVSNAKVLKLGRQAAVASAAAGAREGIEDDDVTGFPPLPLAKGQTVRSKGLQEAIGGKAAGGRKRTKGVENVDSAGKVKADRERVWEEVEAKLQENSSECAELVAGKVMGTGDQAGLSGFWCTAFIGFEYECPRGHRYFARFQRLQEKVQPELMGGQGGTPVSTFSPNSPHIQSRHQYQHHAQNPNQHQHQHHLQHQGSPSNQGGGGPMEPVSAGGAGAANHHYAQHHVGVKFGRQEEDHGAGPAMAERKGGQSSSRAGALPSVPMAMGARAARPATAGRGLAGTTSASGCLGQPSVTAGPARNHPGHGISGWPHVDLIGLRNENIPDSTDNGYIEANRDQSARISRGVNIHRDAESLPSADLPLYRVCSYCKAAGNETKGAARDGLEGGTLQLEQGEEWGEGVSQLQRIFVVTPPHPLLLGSNPLVEFREIEKCAGKSLEMMAAPHVQNQPVSTPYAQQQQQQQGLPMLAQQFQPLRYRTHDFGIGCEVLLPPDSFLCLRLPFIYSVGAANDIQRPLMYWPEKPEVSGRVVAGTVLYVAGGRRSGENGVVEGAVKGGGGS</sequence>
<dbReference type="OrthoDB" id="63589at2759"/>
<evidence type="ECO:0000313" key="5">
    <source>
        <dbReference type="EMBL" id="GBG70954.1"/>
    </source>
</evidence>
<feature type="compositionally biased region" description="Polar residues" evidence="4">
    <location>
        <begin position="901"/>
        <end position="913"/>
    </location>
</feature>
<feature type="compositionally biased region" description="Basic and acidic residues" evidence="4">
    <location>
        <begin position="977"/>
        <end position="992"/>
    </location>
</feature>
<evidence type="ECO:0000256" key="1">
    <source>
        <dbReference type="ARBA" id="ARBA00006443"/>
    </source>
</evidence>
<feature type="compositionally biased region" description="Low complexity" evidence="4">
    <location>
        <begin position="26"/>
        <end position="41"/>
    </location>
</feature>
<gene>
    <name evidence="5" type="ORF">CBR_g8254</name>
</gene>
<evidence type="ECO:0000256" key="2">
    <source>
        <dbReference type="ARBA" id="ARBA00023161"/>
    </source>
</evidence>
<name>A0A388KLM3_CHABU</name>
<feature type="region of interest" description="Disordered" evidence="4">
    <location>
        <begin position="1021"/>
        <end position="1052"/>
    </location>
</feature>
<dbReference type="InterPro" id="IPR019354">
    <property type="entry name" value="SMG8-like"/>
</dbReference>
<dbReference type="PANTHER" id="PTHR13091:SF0">
    <property type="entry name" value="NONSENSE-MEDIATED MRNA DECAY FACTOR SMG8"/>
    <property type="match status" value="1"/>
</dbReference>
<feature type="region of interest" description="Disordered" evidence="4">
    <location>
        <begin position="793"/>
        <end position="816"/>
    </location>
</feature>
<comment type="caution">
    <text evidence="5">The sequence shown here is derived from an EMBL/GenBank/DDBJ whole genome shotgun (WGS) entry which is preliminary data.</text>
</comment>
<evidence type="ECO:0000256" key="4">
    <source>
        <dbReference type="SAM" id="MobiDB-lite"/>
    </source>
</evidence>
<comment type="similarity">
    <text evidence="1">Belongs to the SMG8 family.</text>
</comment>
<feature type="region of interest" description="Disordered" evidence="4">
    <location>
        <begin position="894"/>
        <end position="959"/>
    </location>
</feature>
<feature type="compositionally biased region" description="Low complexity" evidence="4">
    <location>
        <begin position="1021"/>
        <end position="1031"/>
    </location>
</feature>
<dbReference type="GO" id="GO:0000184">
    <property type="term" value="P:nuclear-transcribed mRNA catabolic process, nonsense-mediated decay"/>
    <property type="evidence" value="ECO:0007669"/>
    <property type="project" value="UniProtKB-KW"/>
</dbReference>